<dbReference type="InterPro" id="IPR014017">
    <property type="entry name" value="DNA_helicase_UvrD-like_C"/>
</dbReference>
<organism evidence="12 13">
    <name type="scientific">Crassaminicella indica</name>
    <dbReference type="NCBI Taxonomy" id="2855394"/>
    <lineage>
        <taxon>Bacteria</taxon>
        <taxon>Bacillati</taxon>
        <taxon>Bacillota</taxon>
        <taxon>Clostridia</taxon>
        <taxon>Eubacteriales</taxon>
        <taxon>Clostridiaceae</taxon>
        <taxon>Crassaminicella</taxon>
    </lineage>
</organism>
<protein>
    <recommendedName>
        <fullName evidence="9">ATP-dependent DNA helicase</fullName>
        <ecNumber evidence="9">5.6.2.4</ecNumber>
    </recommendedName>
</protein>
<dbReference type="NCBIfam" id="TIGR01073">
    <property type="entry name" value="pcrA"/>
    <property type="match status" value="1"/>
</dbReference>
<reference evidence="12" key="1">
    <citation type="submission" date="2021-07" db="EMBL/GenBank/DDBJ databases">
        <title>Complete genome sequence of Crassaminicella sp. 143-21, isolated from a deep-sea hydrothermal vent.</title>
        <authorList>
            <person name="Li X."/>
        </authorList>
    </citation>
    <scope>NUCLEOTIDE SEQUENCE</scope>
    <source>
        <strain evidence="12">143-21</strain>
    </source>
</reference>
<comment type="similarity">
    <text evidence="9">Belongs to the helicase family. UvrD subfamily.</text>
</comment>
<dbReference type="Proteomes" id="UP000886818">
    <property type="component" value="Chromosome"/>
</dbReference>
<evidence type="ECO:0000256" key="6">
    <source>
        <dbReference type="ARBA" id="ARBA00034617"/>
    </source>
</evidence>
<comment type="catalytic activity">
    <reaction evidence="6">
        <text>Couples ATP hydrolysis with the unwinding of duplex DNA by translocating in the 3'-5' direction.</text>
        <dbReference type="EC" id="5.6.2.4"/>
    </reaction>
</comment>
<dbReference type="PROSITE" id="PS51198">
    <property type="entry name" value="UVRD_HELICASE_ATP_BIND"/>
    <property type="match status" value="1"/>
</dbReference>
<evidence type="ECO:0000256" key="7">
    <source>
        <dbReference type="ARBA" id="ARBA00048988"/>
    </source>
</evidence>
<comment type="catalytic activity">
    <reaction evidence="7 9">
        <text>ATP + H2O = ADP + phosphate + H(+)</text>
        <dbReference type="Rhea" id="RHEA:13065"/>
        <dbReference type="ChEBI" id="CHEBI:15377"/>
        <dbReference type="ChEBI" id="CHEBI:15378"/>
        <dbReference type="ChEBI" id="CHEBI:30616"/>
        <dbReference type="ChEBI" id="CHEBI:43474"/>
        <dbReference type="ChEBI" id="CHEBI:456216"/>
        <dbReference type="EC" id="5.6.2.4"/>
    </reaction>
</comment>
<dbReference type="Pfam" id="PF21196">
    <property type="entry name" value="PcrA_UvrD_tudor"/>
    <property type="match status" value="1"/>
</dbReference>
<feature type="binding site" evidence="8">
    <location>
        <begin position="25"/>
        <end position="32"/>
    </location>
    <ligand>
        <name>ATP</name>
        <dbReference type="ChEBI" id="CHEBI:30616"/>
    </ligand>
</feature>
<evidence type="ECO:0000256" key="4">
    <source>
        <dbReference type="ARBA" id="ARBA00022840"/>
    </source>
</evidence>
<keyword evidence="2 8" id="KW-0378">Hydrolase</keyword>
<feature type="domain" description="UvrD-like helicase C-terminal" evidence="11">
    <location>
        <begin position="284"/>
        <end position="559"/>
    </location>
</feature>
<dbReference type="PROSITE" id="PS51217">
    <property type="entry name" value="UVRD_HELICASE_CTER"/>
    <property type="match status" value="1"/>
</dbReference>
<keyword evidence="13" id="KW-1185">Reference proteome</keyword>
<evidence type="ECO:0000259" key="11">
    <source>
        <dbReference type="PROSITE" id="PS51217"/>
    </source>
</evidence>
<dbReference type="InterPro" id="IPR014016">
    <property type="entry name" value="UvrD-like_ATP-bd"/>
</dbReference>
<name>A0ABX8RBS6_9CLOT</name>
<dbReference type="InterPro" id="IPR005751">
    <property type="entry name" value="ATP-dep_DNA_helicase_PcrA"/>
</dbReference>
<evidence type="ECO:0000256" key="9">
    <source>
        <dbReference type="RuleBase" id="RU364053"/>
    </source>
</evidence>
<evidence type="ECO:0000256" key="2">
    <source>
        <dbReference type="ARBA" id="ARBA00022801"/>
    </source>
</evidence>
<evidence type="ECO:0000259" key="10">
    <source>
        <dbReference type="PROSITE" id="PS51198"/>
    </source>
</evidence>
<keyword evidence="9" id="KW-0238">DNA-binding</keyword>
<dbReference type="Pfam" id="PF13361">
    <property type="entry name" value="UvrD_C"/>
    <property type="match status" value="1"/>
</dbReference>
<dbReference type="PANTHER" id="PTHR11070:SF2">
    <property type="entry name" value="ATP-DEPENDENT DNA HELICASE SRS2"/>
    <property type="match status" value="1"/>
</dbReference>
<evidence type="ECO:0000256" key="1">
    <source>
        <dbReference type="ARBA" id="ARBA00022741"/>
    </source>
</evidence>
<evidence type="ECO:0000313" key="12">
    <source>
        <dbReference type="EMBL" id="QXM06514.1"/>
    </source>
</evidence>
<dbReference type="GO" id="GO:0016787">
    <property type="term" value="F:hydrolase activity"/>
    <property type="evidence" value="ECO:0007669"/>
    <property type="project" value="UniProtKB-KW"/>
</dbReference>
<gene>
    <name evidence="12" type="primary">pcrA</name>
    <name evidence="12" type="ORF">KVH43_01835</name>
</gene>
<proteinExistence type="inferred from homology"/>
<evidence type="ECO:0000256" key="5">
    <source>
        <dbReference type="ARBA" id="ARBA00023235"/>
    </source>
</evidence>
<evidence type="ECO:0000256" key="3">
    <source>
        <dbReference type="ARBA" id="ARBA00022806"/>
    </source>
</evidence>
<feature type="domain" description="UvrD-like helicase ATP-binding" evidence="10">
    <location>
        <begin position="4"/>
        <end position="283"/>
    </location>
</feature>
<dbReference type="Pfam" id="PF00580">
    <property type="entry name" value="UvrD-helicase"/>
    <property type="match status" value="1"/>
</dbReference>
<sequence length="729" mass="84013">MDLSMLNPPQREAVLKTEGPLLILAGAGSGKTRVLTHRIAYLIEELGVYPGNILAITFTNKAAKEMKYRVENLLGRPTDIWVSTFHSACVKILRRDIEKIDYTRDFVIYDATDQKVVLKECYKELNINDKLYPIPMVLSRISEAKDKMLTPKAFDKEYAGDFQMETIGKIYTLYQKKLKKNNALDFDDLIFKTVELFEKDKVTLSYYQNKFQYIMVDEYQDTNQLQYKLVSMLADKHKNLCVVGDDDQSIYSWRGADIRNILNFEDDFKNAVVIKLEQNYRSTQNILDAANCVIQNNYGRKDKRLWTSQDRGEIIRYYRANNEHDEAQFVVNQIRAMVEADGRNYKEFAMLYRTNAQSRVLEDTLMKAGIPYRIYGGLKFYDRKEIKDIVAYLRLIQNPVDDVSLKRVINVPKRGIGDRTVEKLQDAANETGESIFSVLLDDKLIDGFSRRVKAGIRDFVMLITKFGLEKEEICVTDLIKNVLEESGYLDELRKENTVEAQSRIENLQEFLSVAMDFEKNSEVKTLEEFLANISLVSDLDKMDDEDNAVVLMTLHSAKGLEFPVVFLVGMEERIFPTARALEDDRALEEERRLCYVGITRAEEVLFLTHAKMRMLYGRTNYNPMSRFIDEIAEELIDRDKEEMLRRDKMVLAPSPGIYRGTSINNTIQKNVSSTGVKEVKPGTKIKHDKFGIGTVISVKKKGNDTELTIAFDHAGIKKFIKEYAPITVL</sequence>
<dbReference type="EMBL" id="CP078093">
    <property type="protein sequence ID" value="QXM06514.1"/>
    <property type="molecule type" value="Genomic_DNA"/>
</dbReference>
<keyword evidence="1 8" id="KW-0547">Nucleotide-binding</keyword>
<keyword evidence="3 8" id="KW-0347">Helicase</keyword>
<dbReference type="PANTHER" id="PTHR11070">
    <property type="entry name" value="UVRD / RECB / PCRA DNA HELICASE FAMILY MEMBER"/>
    <property type="match status" value="1"/>
</dbReference>
<accession>A0ABX8RBS6</accession>
<dbReference type="CDD" id="cd18807">
    <property type="entry name" value="SF1_C_UvrD"/>
    <property type="match status" value="1"/>
</dbReference>
<evidence type="ECO:0000313" key="13">
    <source>
        <dbReference type="Proteomes" id="UP000886818"/>
    </source>
</evidence>
<dbReference type="CDD" id="cd17932">
    <property type="entry name" value="DEXQc_UvrD"/>
    <property type="match status" value="1"/>
</dbReference>
<keyword evidence="4 8" id="KW-0067">ATP-binding</keyword>
<dbReference type="RefSeq" id="WP_218283210.1">
    <property type="nucleotide sequence ID" value="NZ_CP078093.1"/>
</dbReference>
<evidence type="ECO:0000256" key="8">
    <source>
        <dbReference type="PROSITE-ProRule" id="PRU00560"/>
    </source>
</evidence>
<keyword evidence="5" id="KW-0413">Isomerase</keyword>
<dbReference type="EC" id="5.6.2.4" evidence="9"/>
<dbReference type="InterPro" id="IPR000212">
    <property type="entry name" value="DNA_helicase_UvrD/REP"/>
</dbReference>
<dbReference type="GO" id="GO:0003678">
    <property type="term" value="F:DNA helicase activity"/>
    <property type="evidence" value="ECO:0007669"/>
    <property type="project" value="UniProtKB-EC"/>
</dbReference>